<accession>A0A1M5YFU8</accession>
<dbReference type="GO" id="GO:0016747">
    <property type="term" value="F:acyltransferase activity, transferring groups other than amino-acyl groups"/>
    <property type="evidence" value="ECO:0007669"/>
    <property type="project" value="InterPro"/>
</dbReference>
<reference evidence="2 3" key="1">
    <citation type="submission" date="2016-11" db="EMBL/GenBank/DDBJ databases">
        <authorList>
            <person name="Jaros S."/>
            <person name="Januszkiewicz K."/>
            <person name="Wedrychowicz H."/>
        </authorList>
    </citation>
    <scope>NUCLEOTIDE SEQUENCE [LARGE SCALE GENOMIC DNA]</scope>
    <source>
        <strain evidence="2 3">DSM 13106</strain>
    </source>
</reference>
<dbReference type="AlphaFoldDB" id="A0A1M5YFU8"/>
<dbReference type="OrthoDB" id="8116556at2"/>
<dbReference type="Gene3D" id="3.40.630.30">
    <property type="match status" value="1"/>
</dbReference>
<dbReference type="STRING" id="1123281.SAMN02745180_02162"/>
<name>A0A1M5YFU8_9FIRM</name>
<keyword evidence="3" id="KW-1185">Reference proteome</keyword>
<dbReference type="PRINTS" id="PR01754">
    <property type="entry name" value="SACTRNSFRASE"/>
</dbReference>
<dbReference type="Proteomes" id="UP000184389">
    <property type="component" value="Unassembled WGS sequence"/>
</dbReference>
<dbReference type="PROSITE" id="PS51186">
    <property type="entry name" value="GNAT"/>
    <property type="match status" value="1"/>
</dbReference>
<dbReference type="Pfam" id="PF00583">
    <property type="entry name" value="Acetyltransf_1"/>
    <property type="match status" value="1"/>
</dbReference>
<evidence type="ECO:0000259" key="1">
    <source>
        <dbReference type="PROSITE" id="PS51186"/>
    </source>
</evidence>
<dbReference type="InterPro" id="IPR000182">
    <property type="entry name" value="GNAT_dom"/>
</dbReference>
<sequence>MIIYKQVDKTYFKQYDSIPMRVNVTSYYMIKKLNRGLGGFMLVETPVEPYVKDFCLCEDESVTRWDKQFDISNWAFFMAFDGEYPVGAATVASRTEEINMLAGRNDLTVLWDIRVDDHYKRQGVGQSLFDMATNWSREHNLVQMKIECQNNNVPAIKFYHKQGAILSMVDEYAYYNEPEFRHETQFIWYLDL</sequence>
<organism evidence="2 3">
    <name type="scientific">Sporanaerobacter acetigenes DSM 13106</name>
    <dbReference type="NCBI Taxonomy" id="1123281"/>
    <lineage>
        <taxon>Bacteria</taxon>
        <taxon>Bacillati</taxon>
        <taxon>Bacillota</taxon>
        <taxon>Tissierellia</taxon>
        <taxon>Tissierellales</taxon>
        <taxon>Sporanaerobacteraceae</taxon>
        <taxon>Sporanaerobacter</taxon>
    </lineage>
</organism>
<dbReference type="InterPro" id="IPR008125">
    <property type="entry name" value="Streptothricin_AcTrfase"/>
</dbReference>
<feature type="domain" description="N-acetyltransferase" evidence="1">
    <location>
        <begin position="28"/>
        <end position="192"/>
    </location>
</feature>
<dbReference type="RefSeq" id="WP_072744806.1">
    <property type="nucleotide sequence ID" value="NZ_FQXR01000011.1"/>
</dbReference>
<dbReference type="SUPFAM" id="SSF55729">
    <property type="entry name" value="Acyl-CoA N-acyltransferases (Nat)"/>
    <property type="match status" value="1"/>
</dbReference>
<proteinExistence type="predicted"/>
<protein>
    <submittedName>
        <fullName evidence="2">Acetyltransferase (GNAT) family protein</fullName>
    </submittedName>
</protein>
<keyword evidence="2" id="KW-0808">Transferase</keyword>
<gene>
    <name evidence="2" type="ORF">SAMN02745180_02162</name>
</gene>
<evidence type="ECO:0000313" key="2">
    <source>
        <dbReference type="EMBL" id="SHI10728.1"/>
    </source>
</evidence>
<dbReference type="EMBL" id="FQXR01000011">
    <property type="protein sequence ID" value="SHI10728.1"/>
    <property type="molecule type" value="Genomic_DNA"/>
</dbReference>
<dbReference type="InterPro" id="IPR016181">
    <property type="entry name" value="Acyl_CoA_acyltransferase"/>
</dbReference>
<evidence type="ECO:0000313" key="3">
    <source>
        <dbReference type="Proteomes" id="UP000184389"/>
    </source>
</evidence>